<reference evidence="6 7" key="1">
    <citation type="submission" date="2021-02" db="EMBL/GenBank/DDBJ databases">
        <authorList>
            <person name="Han P."/>
        </authorList>
    </citation>
    <scope>NUCLEOTIDE SEQUENCE [LARGE SCALE GENOMIC DNA]</scope>
    <source>
        <strain evidence="6">Candidatus Nitrospira sp. ZN2</strain>
    </source>
</reference>
<evidence type="ECO:0000256" key="3">
    <source>
        <dbReference type="ARBA" id="ARBA00022692"/>
    </source>
</evidence>
<keyword evidence="2" id="KW-1003">Cell membrane</keyword>
<keyword evidence="7" id="KW-1185">Reference proteome</keyword>
<accession>A0ABN7M076</accession>
<comment type="caution">
    <text evidence="6">The sequence shown here is derived from an EMBL/GenBank/DDBJ whole genome shotgun (WGS) entry which is preliminary data.</text>
</comment>
<sequence>MEMWESVVRMVSALGIVLALILGLLAVARSTIGRRFLPVGGTPIVQILGSGPLGSRKHVMVVAVAGEVFILGTTPTDLVPLGKVTDPEQVKRLMANAAPLCTPASFRTPEVNGEETSRAN</sequence>
<keyword evidence="4" id="KW-1133">Transmembrane helix</keyword>
<dbReference type="Proteomes" id="UP000675880">
    <property type="component" value="Unassembled WGS sequence"/>
</dbReference>
<keyword evidence="3" id="KW-0812">Transmembrane</keyword>
<evidence type="ECO:0000313" key="6">
    <source>
        <dbReference type="EMBL" id="CAE6777377.1"/>
    </source>
</evidence>
<evidence type="ECO:0000256" key="1">
    <source>
        <dbReference type="ARBA" id="ARBA00004236"/>
    </source>
</evidence>
<dbReference type="Pfam" id="PF04347">
    <property type="entry name" value="FliO"/>
    <property type="match status" value="1"/>
</dbReference>
<comment type="subcellular location">
    <subcellularLocation>
        <location evidence="1">Cell membrane</location>
    </subcellularLocation>
</comment>
<dbReference type="EMBL" id="CAJNBJ010000017">
    <property type="protein sequence ID" value="CAE6777377.1"/>
    <property type="molecule type" value="Genomic_DNA"/>
</dbReference>
<organism evidence="6 7">
    <name type="scientific">Nitrospira defluvii</name>
    <dbReference type="NCBI Taxonomy" id="330214"/>
    <lineage>
        <taxon>Bacteria</taxon>
        <taxon>Pseudomonadati</taxon>
        <taxon>Nitrospirota</taxon>
        <taxon>Nitrospiria</taxon>
        <taxon>Nitrospirales</taxon>
        <taxon>Nitrospiraceae</taxon>
        <taxon>Nitrospira</taxon>
    </lineage>
</organism>
<proteinExistence type="predicted"/>
<evidence type="ECO:0000256" key="4">
    <source>
        <dbReference type="ARBA" id="ARBA00022989"/>
    </source>
</evidence>
<protein>
    <recommendedName>
        <fullName evidence="8">Flagellar protein</fullName>
    </recommendedName>
</protein>
<dbReference type="InterPro" id="IPR022781">
    <property type="entry name" value="Flagellar_biosynth_FliO"/>
</dbReference>
<evidence type="ECO:0000313" key="7">
    <source>
        <dbReference type="Proteomes" id="UP000675880"/>
    </source>
</evidence>
<name>A0ABN7M076_9BACT</name>
<dbReference type="RefSeq" id="WP_213043386.1">
    <property type="nucleotide sequence ID" value="NZ_CAJNBJ010000017.1"/>
</dbReference>
<keyword evidence="5" id="KW-0472">Membrane</keyword>
<evidence type="ECO:0008006" key="8">
    <source>
        <dbReference type="Google" id="ProtNLM"/>
    </source>
</evidence>
<evidence type="ECO:0000256" key="2">
    <source>
        <dbReference type="ARBA" id="ARBA00022475"/>
    </source>
</evidence>
<evidence type="ECO:0000256" key="5">
    <source>
        <dbReference type="ARBA" id="ARBA00023136"/>
    </source>
</evidence>
<gene>
    <name evidence="6" type="ORF">NSPZN2_40585</name>
</gene>